<proteinExistence type="predicted"/>
<evidence type="ECO:0000256" key="1">
    <source>
        <dbReference type="SAM" id="MobiDB-lite"/>
    </source>
</evidence>
<organism evidence="2 3">
    <name type="scientific">Candidatus Accumulibacter phosphatis</name>
    <dbReference type="NCBI Taxonomy" id="327160"/>
    <lineage>
        <taxon>Bacteria</taxon>
        <taxon>Pseudomonadati</taxon>
        <taxon>Pseudomonadota</taxon>
        <taxon>Betaproteobacteria</taxon>
        <taxon>Candidatus Accumulibacter</taxon>
    </lineage>
</organism>
<gene>
    <name evidence="2" type="ORF">AW09_004625</name>
</gene>
<feature type="compositionally biased region" description="Low complexity" evidence="1">
    <location>
        <begin position="63"/>
        <end position="72"/>
    </location>
</feature>
<dbReference type="AlphaFoldDB" id="A0A084Y6E5"/>
<evidence type="ECO:0000313" key="3">
    <source>
        <dbReference type="Proteomes" id="UP000020077"/>
    </source>
</evidence>
<evidence type="ECO:0000313" key="2">
    <source>
        <dbReference type="EMBL" id="KFB70289.1"/>
    </source>
</evidence>
<sequence>MAGGGLSDHSQRPVQIGAAQGIAVHGGGIKGGLGQPRDRRFQQGAAVSLVQRHGFRHRRRGQRQNPGQRLFD</sequence>
<protein>
    <submittedName>
        <fullName evidence="2">Uncharacterized protein</fullName>
    </submittedName>
</protein>
<accession>A0A084Y6E5</accession>
<dbReference type="Proteomes" id="UP000020077">
    <property type="component" value="Unassembled WGS sequence"/>
</dbReference>
<feature type="compositionally biased region" description="Basic residues" evidence="1">
    <location>
        <begin position="53"/>
        <end position="62"/>
    </location>
</feature>
<feature type="region of interest" description="Disordered" evidence="1">
    <location>
        <begin position="49"/>
        <end position="72"/>
    </location>
</feature>
<name>A0A084Y6E5_9PROT</name>
<reference evidence="2 3" key="1">
    <citation type="submission" date="2014-02" db="EMBL/GenBank/DDBJ databases">
        <title>Expanding our view of genomic diversity in Candidatus Accumulibacter clades.</title>
        <authorList>
            <person name="Skennerton C.T."/>
            <person name="Barr J.J."/>
            <person name="Slater F.R."/>
            <person name="Bond P.L."/>
            <person name="Tyson G.W."/>
        </authorList>
    </citation>
    <scope>NUCLEOTIDE SEQUENCE [LARGE SCALE GENOMIC DNA]</scope>
    <source>
        <strain evidence="3">BA-91</strain>
    </source>
</reference>
<dbReference type="EMBL" id="JDVG02000726">
    <property type="protein sequence ID" value="KFB70289.1"/>
    <property type="molecule type" value="Genomic_DNA"/>
</dbReference>
<comment type="caution">
    <text evidence="2">The sequence shown here is derived from an EMBL/GenBank/DDBJ whole genome shotgun (WGS) entry which is preliminary data.</text>
</comment>